<protein>
    <submittedName>
        <fullName evidence="4">Zf-HC2 domain-containing protein</fullName>
    </submittedName>
</protein>
<feature type="coiled-coil region" evidence="1">
    <location>
        <begin position="196"/>
        <end position="223"/>
    </location>
</feature>
<dbReference type="EMBL" id="JADIMX010000081">
    <property type="protein sequence ID" value="MBO8434532.1"/>
    <property type="molecule type" value="Genomic_DNA"/>
</dbReference>
<proteinExistence type="predicted"/>
<gene>
    <name evidence="4" type="ORF">IAC55_04325</name>
</gene>
<accession>A0A9D9DX40</accession>
<dbReference type="AlphaFoldDB" id="A0A9D9DX40"/>
<keyword evidence="2" id="KW-0812">Transmembrane</keyword>
<dbReference type="Proteomes" id="UP000823611">
    <property type="component" value="Unassembled WGS sequence"/>
</dbReference>
<keyword evidence="2" id="KW-0472">Membrane</keyword>
<evidence type="ECO:0000256" key="2">
    <source>
        <dbReference type="SAM" id="Phobius"/>
    </source>
</evidence>
<evidence type="ECO:0000313" key="4">
    <source>
        <dbReference type="EMBL" id="MBO8434532.1"/>
    </source>
</evidence>
<reference evidence="4" key="1">
    <citation type="submission" date="2020-10" db="EMBL/GenBank/DDBJ databases">
        <authorList>
            <person name="Gilroy R."/>
        </authorList>
    </citation>
    <scope>NUCLEOTIDE SEQUENCE</scope>
    <source>
        <strain evidence="4">F6-4510</strain>
    </source>
</reference>
<evidence type="ECO:0000256" key="1">
    <source>
        <dbReference type="SAM" id="Coils"/>
    </source>
</evidence>
<keyword evidence="1" id="KW-0175">Coiled coil</keyword>
<evidence type="ECO:0000259" key="3">
    <source>
        <dbReference type="Pfam" id="PF13490"/>
    </source>
</evidence>
<feature type="transmembrane region" description="Helical" evidence="2">
    <location>
        <begin position="77"/>
        <end position="95"/>
    </location>
</feature>
<organism evidence="4 5">
    <name type="scientific">Candidatus Fimicola merdigallinarum</name>
    <dbReference type="NCBI Taxonomy" id="2840819"/>
    <lineage>
        <taxon>Bacteria</taxon>
        <taxon>Bacillati</taxon>
        <taxon>Bacillota</taxon>
        <taxon>Clostridia</taxon>
        <taxon>Lachnospirales</taxon>
        <taxon>Lachnospiraceae</taxon>
        <taxon>Lachnospiraceae incertae sedis</taxon>
        <taxon>Candidatus Fimicola</taxon>
    </lineage>
</organism>
<name>A0A9D9DX40_9FIRM</name>
<reference evidence="4" key="2">
    <citation type="journal article" date="2021" name="PeerJ">
        <title>Extensive microbial diversity within the chicken gut microbiome revealed by metagenomics and culture.</title>
        <authorList>
            <person name="Gilroy R."/>
            <person name="Ravi A."/>
            <person name="Getino M."/>
            <person name="Pursley I."/>
            <person name="Horton D.L."/>
            <person name="Alikhan N.F."/>
            <person name="Baker D."/>
            <person name="Gharbi K."/>
            <person name="Hall N."/>
            <person name="Watson M."/>
            <person name="Adriaenssens E.M."/>
            <person name="Foster-Nyarko E."/>
            <person name="Jarju S."/>
            <person name="Secka A."/>
            <person name="Antonio M."/>
            <person name="Oren A."/>
            <person name="Chaudhuri R.R."/>
            <person name="La Ragione R."/>
            <person name="Hildebrand F."/>
            <person name="Pallen M.J."/>
        </authorList>
    </citation>
    <scope>NUCLEOTIDE SEQUENCE</scope>
    <source>
        <strain evidence="4">F6-4510</strain>
    </source>
</reference>
<dbReference type="Pfam" id="PF13490">
    <property type="entry name" value="zf-HC2"/>
    <property type="match status" value="1"/>
</dbReference>
<dbReference type="InterPro" id="IPR027383">
    <property type="entry name" value="Znf_put"/>
</dbReference>
<sequence>LMNQYFDGEISDDDREKLFSHIEECENCKEDFYQLKSIIDGLRNEPLVELPEDYHKNLMAKLEKEVSNKKVINFKSFYKYAGLVAVFVFVFLGGMKAGLFERNKVEPKVASTEGEAETLEMPKVSDDEAGVQPRMMAGLTETVAEVKLKSSDKYVEVLDLAREYNGEITESEDLTEIKFLNIDYLGFIDNLNNRGLAVINEEVSDLQIEYNNLLESKEELMAKGEDTSLVDEKIFNIEDRGNFSMVKVYR</sequence>
<feature type="domain" description="Putative zinc-finger" evidence="3">
    <location>
        <begin position="1"/>
        <end position="28"/>
    </location>
</feature>
<feature type="non-terminal residue" evidence="4">
    <location>
        <position position="1"/>
    </location>
</feature>
<keyword evidence="2" id="KW-1133">Transmembrane helix</keyword>
<comment type="caution">
    <text evidence="4">The sequence shown here is derived from an EMBL/GenBank/DDBJ whole genome shotgun (WGS) entry which is preliminary data.</text>
</comment>
<evidence type="ECO:0000313" key="5">
    <source>
        <dbReference type="Proteomes" id="UP000823611"/>
    </source>
</evidence>